<accession>A0A9Q0L8B9</accession>
<sequence>MSKEKKLIFYSKIDNYFQQFDNVFVVNFQSIPTYNIQIIRKELLNKGILLMGQNRLLKKGLKKQIPKKPNLEKLIPSMKGTIGLIFTNLSGNELENLFEKHKYMTSLKPNQVSPIDVIIEAGQTNISPHFMPYFQTLNLSTKITRGTVTIMNTQKIITKNQIVGENEWDLMNKLNLKPLEMKPQIISFYEDSMVVDPKFLSITNKTIHSLLVNAIQDISALSVAIDFPIKTSIPYFLADSFQNIFYLAIGSNYEIKESKNILKFFNNLSFFQNEIEKLESTNQNQNQNQNDIDTDTDTDLNLDFFYDFFD</sequence>
<evidence type="ECO:0000256" key="2">
    <source>
        <dbReference type="ARBA" id="ARBA00022980"/>
    </source>
</evidence>
<evidence type="ECO:0000256" key="4">
    <source>
        <dbReference type="SAM" id="Coils"/>
    </source>
</evidence>
<name>A0A9Q0L8B9_ANAIG</name>
<evidence type="ECO:0000313" key="7">
    <source>
        <dbReference type="Proteomes" id="UP001149090"/>
    </source>
</evidence>
<dbReference type="InterPro" id="IPR043141">
    <property type="entry name" value="Ribosomal_uL10-like_sf"/>
</dbReference>
<dbReference type="Pfam" id="PF17777">
    <property type="entry name" value="RL10P_insert"/>
    <property type="match status" value="1"/>
</dbReference>
<dbReference type="GO" id="GO:0002181">
    <property type="term" value="P:cytoplasmic translation"/>
    <property type="evidence" value="ECO:0007669"/>
    <property type="project" value="TreeGrafter"/>
</dbReference>
<dbReference type="Gene3D" id="3.30.70.1730">
    <property type="match status" value="1"/>
</dbReference>
<dbReference type="AlphaFoldDB" id="A0A9Q0L8B9"/>
<evidence type="ECO:0000256" key="3">
    <source>
        <dbReference type="ARBA" id="ARBA00023274"/>
    </source>
</evidence>
<dbReference type="SUPFAM" id="SSF160369">
    <property type="entry name" value="Ribosomal protein L10-like"/>
    <property type="match status" value="1"/>
</dbReference>
<dbReference type="OMA" id="ICEYLNG"/>
<dbReference type="GO" id="GO:0022625">
    <property type="term" value="C:cytosolic large ribosomal subunit"/>
    <property type="evidence" value="ECO:0007669"/>
    <property type="project" value="TreeGrafter"/>
</dbReference>
<keyword evidence="7" id="KW-1185">Reference proteome</keyword>
<dbReference type="InterPro" id="IPR001790">
    <property type="entry name" value="Ribosomal_uL10"/>
</dbReference>
<gene>
    <name evidence="6" type="ORF">M0811_12533</name>
</gene>
<protein>
    <submittedName>
        <fullName evidence="6">60S ACIDIC ribosomal protein P0</fullName>
    </submittedName>
</protein>
<dbReference type="InterPro" id="IPR050323">
    <property type="entry name" value="Ribosomal_protein_uL10"/>
</dbReference>
<evidence type="ECO:0000313" key="6">
    <source>
        <dbReference type="EMBL" id="KAJ5068197.1"/>
    </source>
</evidence>
<dbReference type="GO" id="GO:0003735">
    <property type="term" value="F:structural constituent of ribosome"/>
    <property type="evidence" value="ECO:0007669"/>
    <property type="project" value="TreeGrafter"/>
</dbReference>
<dbReference type="Gene3D" id="3.90.105.20">
    <property type="match status" value="1"/>
</dbReference>
<dbReference type="GO" id="GO:0070180">
    <property type="term" value="F:large ribosomal subunit rRNA binding"/>
    <property type="evidence" value="ECO:0007669"/>
    <property type="project" value="TreeGrafter"/>
</dbReference>
<comment type="caution">
    <text evidence="6">The sequence shown here is derived from an EMBL/GenBank/DDBJ whole genome shotgun (WGS) entry which is preliminary data.</text>
</comment>
<reference evidence="6" key="1">
    <citation type="submission" date="2022-10" db="EMBL/GenBank/DDBJ databases">
        <title>Novel sulphate-reducing endosymbionts in the free-living metamonad Anaeramoeba.</title>
        <authorList>
            <person name="Jerlstrom-Hultqvist J."/>
            <person name="Cepicka I."/>
            <person name="Gallot-Lavallee L."/>
            <person name="Salas-Leiva D."/>
            <person name="Curtis B.A."/>
            <person name="Zahonova K."/>
            <person name="Pipaliya S."/>
            <person name="Dacks J."/>
            <person name="Roger A.J."/>
        </authorList>
    </citation>
    <scope>NUCLEOTIDE SEQUENCE</scope>
    <source>
        <strain evidence="6">BMAN</strain>
    </source>
</reference>
<comment type="similarity">
    <text evidence="1">Belongs to the universal ribosomal protein uL10 family.</text>
</comment>
<feature type="coiled-coil region" evidence="4">
    <location>
        <begin position="268"/>
        <end position="295"/>
    </location>
</feature>
<dbReference type="PANTHER" id="PTHR45699:SF3">
    <property type="entry name" value="LARGE RIBOSOMAL SUBUNIT PROTEIN UL10"/>
    <property type="match status" value="1"/>
</dbReference>
<feature type="domain" description="Large ribosomal subunit protein uL10-like insertion" evidence="5">
    <location>
        <begin position="111"/>
        <end position="175"/>
    </location>
</feature>
<keyword evidence="4" id="KW-0175">Coiled coil</keyword>
<dbReference type="Proteomes" id="UP001149090">
    <property type="component" value="Unassembled WGS sequence"/>
</dbReference>
<dbReference type="Pfam" id="PF00466">
    <property type="entry name" value="Ribosomal_L10"/>
    <property type="match status" value="1"/>
</dbReference>
<dbReference type="OrthoDB" id="10259902at2759"/>
<dbReference type="InterPro" id="IPR040637">
    <property type="entry name" value="Ribosomal_uL10-like_insert"/>
</dbReference>
<organism evidence="6 7">
    <name type="scientific">Anaeramoeba ignava</name>
    <name type="common">Anaerobic marine amoeba</name>
    <dbReference type="NCBI Taxonomy" id="1746090"/>
    <lineage>
        <taxon>Eukaryota</taxon>
        <taxon>Metamonada</taxon>
        <taxon>Anaeramoebidae</taxon>
        <taxon>Anaeramoeba</taxon>
    </lineage>
</organism>
<proteinExistence type="inferred from homology"/>
<dbReference type="EMBL" id="JAPDFW010000119">
    <property type="protein sequence ID" value="KAJ5068197.1"/>
    <property type="molecule type" value="Genomic_DNA"/>
</dbReference>
<dbReference type="InterPro" id="IPR043164">
    <property type="entry name" value="Ribosomal_uL10-like_insert_sf"/>
</dbReference>
<keyword evidence="3" id="KW-0687">Ribonucleoprotein</keyword>
<dbReference type="GO" id="GO:0000027">
    <property type="term" value="P:ribosomal large subunit assembly"/>
    <property type="evidence" value="ECO:0007669"/>
    <property type="project" value="TreeGrafter"/>
</dbReference>
<keyword evidence="2 6" id="KW-0689">Ribosomal protein</keyword>
<dbReference type="PANTHER" id="PTHR45699">
    <property type="entry name" value="60S ACIDIC RIBOSOMAL PROTEIN P0"/>
    <property type="match status" value="1"/>
</dbReference>
<evidence type="ECO:0000259" key="5">
    <source>
        <dbReference type="Pfam" id="PF17777"/>
    </source>
</evidence>
<evidence type="ECO:0000256" key="1">
    <source>
        <dbReference type="ARBA" id="ARBA00008889"/>
    </source>
</evidence>